<dbReference type="FunFam" id="3.40.50.720:FF:000084">
    <property type="entry name" value="Short-chain dehydrogenase reductase"/>
    <property type="match status" value="1"/>
</dbReference>
<dbReference type="InterPro" id="IPR036291">
    <property type="entry name" value="NAD(P)-bd_dom_sf"/>
</dbReference>
<dbReference type="Gene3D" id="3.40.50.720">
    <property type="entry name" value="NAD(P)-binding Rossmann-like Domain"/>
    <property type="match status" value="1"/>
</dbReference>
<evidence type="ECO:0000256" key="1">
    <source>
        <dbReference type="ARBA" id="ARBA00006484"/>
    </source>
</evidence>
<name>G4Q9H6_TAYAM</name>
<dbReference type="InterPro" id="IPR002347">
    <property type="entry name" value="SDR_fam"/>
</dbReference>
<dbReference type="STRING" id="1008459.TASI_0742"/>
<dbReference type="HOGENOM" id="CLU_010194_1_0_4"/>
<dbReference type="PROSITE" id="PS00061">
    <property type="entry name" value="ADH_SHORT"/>
    <property type="match status" value="1"/>
</dbReference>
<dbReference type="AlphaFoldDB" id="G4Q9H6"/>
<keyword evidence="2 3" id="KW-0560">Oxidoreductase</keyword>
<keyword evidence="4" id="KW-1185">Reference proteome</keyword>
<evidence type="ECO:0000313" key="3">
    <source>
        <dbReference type="EMBL" id="AEP36513.1"/>
    </source>
</evidence>
<dbReference type="KEGG" id="tas:TASI_0742"/>
<dbReference type="PANTHER" id="PTHR24321:SF8">
    <property type="entry name" value="ESTRADIOL 17-BETA-DEHYDROGENASE 8-RELATED"/>
    <property type="match status" value="1"/>
</dbReference>
<protein>
    <submittedName>
        <fullName evidence="3">3-oxoacyl-[acyl-carrier protein] reductase</fullName>
        <ecNumber evidence="3">1.1.1.100</ecNumber>
    </submittedName>
</protein>
<dbReference type="EC" id="1.1.1.100" evidence="3"/>
<dbReference type="PANTHER" id="PTHR24321">
    <property type="entry name" value="DEHYDROGENASES, SHORT CHAIN"/>
    <property type="match status" value="1"/>
</dbReference>
<reference evidence="3 4" key="2">
    <citation type="journal article" date="2012" name="PLoS ONE">
        <title>Genomic characterization of the taylorella genus.</title>
        <authorList>
            <person name="Hebert L."/>
            <person name="Moumen B."/>
            <person name="Pons N."/>
            <person name="Duquesne F."/>
            <person name="Breuil M.F."/>
            <person name="Goux D."/>
            <person name="Batto J.M."/>
            <person name="Laugier C."/>
            <person name="Renault P."/>
            <person name="Petry S."/>
        </authorList>
    </citation>
    <scope>NUCLEOTIDE SEQUENCE [LARGE SCALE GENOMIC DNA]</scope>
    <source>
        <strain evidence="3 4">MCE3</strain>
    </source>
</reference>
<dbReference type="CDD" id="cd05233">
    <property type="entry name" value="SDR_c"/>
    <property type="match status" value="1"/>
</dbReference>
<accession>G4Q9H6</accession>
<dbReference type="PRINTS" id="PR00081">
    <property type="entry name" value="GDHRDH"/>
</dbReference>
<gene>
    <name evidence="3" type="ordered locus">TASI_0742</name>
</gene>
<dbReference type="eggNOG" id="COG1028">
    <property type="taxonomic scope" value="Bacteria"/>
</dbReference>
<dbReference type="Proteomes" id="UP000009284">
    <property type="component" value="Chromosome"/>
</dbReference>
<dbReference type="Pfam" id="PF13561">
    <property type="entry name" value="adh_short_C2"/>
    <property type="match status" value="1"/>
</dbReference>
<reference key="1">
    <citation type="submission" date="2011-09" db="EMBL/GenBank/DDBJ databases">
        <title>Genomic characterization of the Taylorella genus.</title>
        <authorList>
            <person name="Hebert L."/>
            <person name="Moumen B."/>
            <person name="Pons N."/>
            <person name="Duquesne F."/>
            <person name="Breuil M.-F."/>
            <person name="Goux D."/>
            <person name="Batto J.-M."/>
            <person name="Renault P."/>
            <person name="Laugier C."/>
            <person name="Petry S."/>
        </authorList>
    </citation>
    <scope>NUCLEOTIDE SEQUENCE</scope>
    <source>
        <strain>MCE3</strain>
    </source>
</reference>
<sequence length="260" mass="27998">MDLNLKDKVVLITGSTGGIGAAVSKAFAKEGSKLALFAFKQEELDEFIPTLGLDDSQVRGYVADVTNEEQMKEQVEKVVSDFGGIDVVVPNAGINGDFAETKDADIENWKKTFEVNVYGVLFTMKYTIPHLLKKGKGSIVTLASEGAYVGSAGMGHYCASKHAVAGLVKSAAHELGSKGIHCNYIAPSAVDTDMMRRIEKNTFGDSKTPEEAERFFADATLDKRYAKPEEVAAAVVYLASDVASHIMGWGIRIDGGKHIQ</sequence>
<dbReference type="PRINTS" id="PR00080">
    <property type="entry name" value="SDRFAMILY"/>
</dbReference>
<dbReference type="OrthoDB" id="7064009at2"/>
<dbReference type="InterPro" id="IPR020904">
    <property type="entry name" value="Sc_DH/Rdtase_CS"/>
</dbReference>
<dbReference type="EMBL" id="CP003059">
    <property type="protein sequence ID" value="AEP36513.1"/>
    <property type="molecule type" value="Genomic_DNA"/>
</dbReference>
<organism evidence="3 4">
    <name type="scientific">Taylorella asinigenitalis (strain MCE3)</name>
    <dbReference type="NCBI Taxonomy" id="1008459"/>
    <lineage>
        <taxon>Bacteria</taxon>
        <taxon>Pseudomonadati</taxon>
        <taxon>Pseudomonadota</taxon>
        <taxon>Betaproteobacteria</taxon>
        <taxon>Burkholderiales</taxon>
        <taxon>Alcaligenaceae</taxon>
        <taxon>Taylorella</taxon>
    </lineage>
</organism>
<dbReference type="RefSeq" id="WP_014111410.1">
    <property type="nucleotide sequence ID" value="NC_016043.1"/>
</dbReference>
<evidence type="ECO:0000256" key="2">
    <source>
        <dbReference type="ARBA" id="ARBA00023002"/>
    </source>
</evidence>
<proteinExistence type="inferred from homology"/>
<evidence type="ECO:0000313" key="4">
    <source>
        <dbReference type="Proteomes" id="UP000009284"/>
    </source>
</evidence>
<dbReference type="GO" id="GO:0004316">
    <property type="term" value="F:3-oxoacyl-[acyl-carrier-protein] reductase (NADPH) activity"/>
    <property type="evidence" value="ECO:0007669"/>
    <property type="project" value="UniProtKB-EC"/>
</dbReference>
<dbReference type="SUPFAM" id="SSF51735">
    <property type="entry name" value="NAD(P)-binding Rossmann-fold domains"/>
    <property type="match status" value="1"/>
</dbReference>
<comment type="similarity">
    <text evidence="1">Belongs to the short-chain dehydrogenases/reductases (SDR) family.</text>
</comment>